<proteinExistence type="inferred from homology"/>
<dbReference type="InterPro" id="IPR050491">
    <property type="entry name" value="AmpC-like"/>
</dbReference>
<dbReference type="AlphaFoldDB" id="A0A427XJ26"/>
<evidence type="ECO:0000259" key="2">
    <source>
        <dbReference type="Pfam" id="PF00144"/>
    </source>
</evidence>
<dbReference type="OrthoDB" id="5946976at2759"/>
<comment type="caution">
    <text evidence="3">The sequence shown here is derived from an EMBL/GenBank/DDBJ whole genome shotgun (WGS) entry which is preliminary data.</text>
</comment>
<keyword evidence="4" id="KW-1185">Reference proteome</keyword>
<dbReference type="STRING" id="105984.A0A427XJ26"/>
<dbReference type="EMBL" id="RSCE01000011">
    <property type="protein sequence ID" value="RSH78891.1"/>
    <property type="molecule type" value="Genomic_DNA"/>
</dbReference>
<accession>A0A427XJ26</accession>
<dbReference type="PANTHER" id="PTHR46825:SF15">
    <property type="entry name" value="BETA-LACTAMASE-RELATED DOMAIN-CONTAINING PROTEIN"/>
    <property type="match status" value="1"/>
</dbReference>
<name>A0A427XJ26_9TREE</name>
<gene>
    <name evidence="3" type="ORF">EHS24_001814</name>
</gene>
<comment type="similarity">
    <text evidence="1">Belongs to the peptidase S12 family.</text>
</comment>
<evidence type="ECO:0000256" key="1">
    <source>
        <dbReference type="ARBA" id="ARBA00038215"/>
    </source>
</evidence>
<dbReference type="SUPFAM" id="SSF56601">
    <property type="entry name" value="beta-lactamase/transpeptidase-like"/>
    <property type="match status" value="1"/>
</dbReference>
<dbReference type="GeneID" id="39586357"/>
<reference evidence="3 4" key="1">
    <citation type="submission" date="2018-11" db="EMBL/GenBank/DDBJ databases">
        <title>Genome sequence of Apiotrichum porosum DSM 27194.</title>
        <authorList>
            <person name="Aliyu H."/>
            <person name="Gorte O."/>
            <person name="Ochsenreither K."/>
        </authorList>
    </citation>
    <scope>NUCLEOTIDE SEQUENCE [LARGE SCALE GENOMIC DNA]</scope>
    <source>
        <strain evidence="3 4">DSM 27194</strain>
    </source>
</reference>
<dbReference type="PANTHER" id="PTHR46825">
    <property type="entry name" value="D-ALANYL-D-ALANINE-CARBOXYPEPTIDASE/ENDOPEPTIDASE AMPH"/>
    <property type="match status" value="1"/>
</dbReference>
<dbReference type="Pfam" id="PF00144">
    <property type="entry name" value="Beta-lactamase"/>
    <property type="match status" value="1"/>
</dbReference>
<dbReference type="InterPro" id="IPR001466">
    <property type="entry name" value="Beta-lactam-related"/>
</dbReference>
<dbReference type="Proteomes" id="UP000279236">
    <property type="component" value="Unassembled WGS sequence"/>
</dbReference>
<evidence type="ECO:0000313" key="3">
    <source>
        <dbReference type="EMBL" id="RSH78891.1"/>
    </source>
</evidence>
<protein>
    <recommendedName>
        <fullName evidence="2">Beta-lactamase-related domain-containing protein</fullName>
    </recommendedName>
</protein>
<dbReference type="Gene3D" id="3.40.710.10">
    <property type="entry name" value="DD-peptidase/beta-lactamase superfamily"/>
    <property type="match status" value="1"/>
</dbReference>
<dbReference type="RefSeq" id="XP_028474038.1">
    <property type="nucleotide sequence ID" value="XM_028617575.1"/>
</dbReference>
<organism evidence="3 4">
    <name type="scientific">Apiotrichum porosum</name>
    <dbReference type="NCBI Taxonomy" id="105984"/>
    <lineage>
        <taxon>Eukaryota</taxon>
        <taxon>Fungi</taxon>
        <taxon>Dikarya</taxon>
        <taxon>Basidiomycota</taxon>
        <taxon>Agaricomycotina</taxon>
        <taxon>Tremellomycetes</taxon>
        <taxon>Trichosporonales</taxon>
        <taxon>Trichosporonaceae</taxon>
        <taxon>Apiotrichum</taxon>
    </lineage>
</organism>
<evidence type="ECO:0000313" key="4">
    <source>
        <dbReference type="Proteomes" id="UP000279236"/>
    </source>
</evidence>
<feature type="domain" description="Beta-lactamase-related" evidence="2">
    <location>
        <begin position="42"/>
        <end position="397"/>
    </location>
</feature>
<sequence length="584" mass="64426">MRVPFDIAALVLQATDWLLPNTDTVATRPLLSHETQVYLGAVQQRWGVPGAAIGIVTGPKHTFKDEWKAEYLSLGIADGKGNPVTEKSLFSIASNSKLFTAISIGMLIENNTIVPSTGKFLDWDTKIIDVLPDWKIQDEYATNNLDIVDLLSMRSGLPSHDLHHQSGIPLADFIHNLRNLPMNAEIRQTFQYNNQHYVTIGQMVSVLSQRSFVEYVQHHIFDPLGLEMTYNHTAAATTGLRTHAFAHVGVNRTECFEKSDLENGEMDQSCRGETKSYGWWTKGDAIDNAAPGGIVSNIGDVVTWLQELLCPVHLPKSLIAKCASPIMFMTDPTLPHCSPFLYGMGQIMFTYRGEQVVEHTGGLPGQTSLILRLPERDLGVAILTNDFLAGPHFFQAAAYRILDDLLGLEPYDYEKVIFDRRFPAPVETKWPVNPSPPKEGFQSIPGRYFQPGYGDLDIHLFDNPTGDWVGRSIVSQLALMGVIPDASSLPEASYIAVTTRTFLTHWVFTHHDKGVFNVTTFAFFDAADGSGPPLSDLSAQGAAVFNGRGVGLFGLDTAGEGAKSWPAVDDEFAEERAGVWFGRQ</sequence>
<dbReference type="InterPro" id="IPR012338">
    <property type="entry name" value="Beta-lactam/transpept-like"/>
</dbReference>